<dbReference type="PANTHER" id="PTHR43244:SF1">
    <property type="entry name" value="5,10-METHYLENETETRAHYDROMETHANOPTERIN REDUCTASE"/>
    <property type="match status" value="1"/>
</dbReference>
<dbReference type="GO" id="GO:0016705">
    <property type="term" value="F:oxidoreductase activity, acting on paired donors, with incorporation or reduction of molecular oxygen"/>
    <property type="evidence" value="ECO:0007669"/>
    <property type="project" value="InterPro"/>
</dbReference>
<dbReference type="EMBL" id="LQPG01000059">
    <property type="protein sequence ID" value="ORW06474.1"/>
    <property type="molecule type" value="Genomic_DNA"/>
</dbReference>
<accession>A0A1X1Y628</accession>
<reference evidence="3 4" key="1">
    <citation type="submission" date="2016-01" db="EMBL/GenBank/DDBJ databases">
        <title>The new phylogeny of the genus Mycobacterium.</title>
        <authorList>
            <person name="Tarcisio F."/>
            <person name="Conor M."/>
            <person name="Antonella G."/>
            <person name="Elisabetta G."/>
            <person name="Giulia F.S."/>
            <person name="Sara T."/>
            <person name="Anna F."/>
            <person name="Clotilde B."/>
            <person name="Roberto B."/>
            <person name="Veronica D.S."/>
            <person name="Fabio R."/>
            <person name="Monica P."/>
            <person name="Olivier J."/>
            <person name="Enrico T."/>
            <person name="Nicola S."/>
        </authorList>
    </citation>
    <scope>NUCLEOTIDE SEQUENCE [LARGE SCALE GENOMIC DNA]</scope>
    <source>
        <strain evidence="3 4">DSM 45394</strain>
    </source>
</reference>
<proteinExistence type="predicted"/>
<dbReference type="InterPro" id="IPR019945">
    <property type="entry name" value="F420_G6P_DH-rel"/>
</dbReference>
<dbReference type="PANTHER" id="PTHR43244">
    <property type="match status" value="1"/>
</dbReference>
<dbReference type="InterPro" id="IPR023907">
    <property type="entry name" value="Non-F420_Flavin_OxRdtase"/>
</dbReference>
<dbReference type="SUPFAM" id="SSF51679">
    <property type="entry name" value="Bacterial luciferase-like"/>
    <property type="match status" value="1"/>
</dbReference>
<name>A0A1X1Y628_9MYCO</name>
<dbReference type="STRING" id="1108812.AWC16_01465"/>
<evidence type="ECO:0000313" key="3">
    <source>
        <dbReference type="EMBL" id="ORW06474.1"/>
    </source>
</evidence>
<dbReference type="NCBIfam" id="TIGR03557">
    <property type="entry name" value="F420_G6P_family"/>
    <property type="match status" value="1"/>
</dbReference>
<dbReference type="OrthoDB" id="180193at2"/>
<dbReference type="InterPro" id="IPR050564">
    <property type="entry name" value="F420-G6PD/mer"/>
</dbReference>
<dbReference type="InterPro" id="IPR011251">
    <property type="entry name" value="Luciferase-like_dom"/>
</dbReference>
<evidence type="ECO:0000259" key="2">
    <source>
        <dbReference type="Pfam" id="PF00296"/>
    </source>
</evidence>
<dbReference type="Proteomes" id="UP000193866">
    <property type="component" value="Unassembled WGS sequence"/>
</dbReference>
<comment type="caution">
    <text evidence="3">The sequence shown here is derived from an EMBL/GenBank/DDBJ whole genome shotgun (WGS) entry which is preliminary data.</text>
</comment>
<keyword evidence="4" id="KW-1185">Reference proteome</keyword>
<protein>
    <submittedName>
        <fullName evidence="3">LLM class F420-dependent oxidoreductase</fullName>
    </submittedName>
</protein>
<sequence length="320" mass="35136">MAEFGFHASHEQIAPSALLEMVGEAERAGFQTAMCSDHFAPWSHSQGHSGFAWAWLGAALARTALPFGVVSAPGQRYHPAIIAQASATLTEMFPGRFWVAFGSGQALNEHITGDRWPGKAERNARLLEAVEVVRALLTGETVSHDGHFRVDRATLYSRPDQPPPIVGAAVTAQTAHWVGGWADGLITVNQPIERLRQVIGAFRDGGGDDKPVRLQVHLSYHPDEATALAIAHDQWRYGIIGSEVGWALETPEDFEQVAAYIRPDDVRPHVLVSSSLNQHSQWLHEYAELGVNALYLHHVGKQQRQFIEAFGTEVLPELIS</sequence>
<dbReference type="AlphaFoldDB" id="A0A1X1Y628"/>
<gene>
    <name evidence="3" type="ORF">AWC16_01465</name>
</gene>
<evidence type="ECO:0000313" key="4">
    <source>
        <dbReference type="Proteomes" id="UP000193866"/>
    </source>
</evidence>
<evidence type="ECO:0000256" key="1">
    <source>
        <dbReference type="ARBA" id="ARBA00023002"/>
    </source>
</evidence>
<keyword evidence="1" id="KW-0560">Oxidoreductase</keyword>
<dbReference type="NCBIfam" id="TIGR03885">
    <property type="entry name" value="flavin_revert"/>
    <property type="match status" value="1"/>
</dbReference>
<feature type="domain" description="Luciferase-like" evidence="2">
    <location>
        <begin position="9"/>
        <end position="292"/>
    </location>
</feature>
<organism evidence="3 4">
    <name type="scientific">Mycolicibacter longobardus</name>
    <dbReference type="NCBI Taxonomy" id="1108812"/>
    <lineage>
        <taxon>Bacteria</taxon>
        <taxon>Bacillati</taxon>
        <taxon>Actinomycetota</taxon>
        <taxon>Actinomycetes</taxon>
        <taxon>Mycobacteriales</taxon>
        <taxon>Mycobacteriaceae</taxon>
        <taxon>Mycolicibacter</taxon>
    </lineage>
</organism>
<dbReference type="RefSeq" id="WP_085267058.1">
    <property type="nucleotide sequence ID" value="NZ_JACKVG010000008.1"/>
</dbReference>
<dbReference type="Pfam" id="PF00296">
    <property type="entry name" value="Bac_luciferase"/>
    <property type="match status" value="1"/>
</dbReference>
<dbReference type="Gene3D" id="3.20.20.30">
    <property type="entry name" value="Luciferase-like domain"/>
    <property type="match status" value="1"/>
</dbReference>
<dbReference type="CDD" id="cd01097">
    <property type="entry name" value="Tetrahydromethanopterin_reductase"/>
    <property type="match status" value="1"/>
</dbReference>
<dbReference type="InterPro" id="IPR036661">
    <property type="entry name" value="Luciferase-like_sf"/>
</dbReference>